<keyword evidence="1" id="KW-0547">Nucleotide-binding</keyword>
<sequence length="685" mass="75409">MKTVGKQFPLPSNFDFSKQSIEVPGSKKPGASAAYPNLITINSKGVTKNLVEIFENALARYPDEPCLGSRGVVSTNPIKFDNSYTWITYRQVAQRRDHIGSALEYLWETGRAGGGEIPCVGIWSTNRPEWQLVDLAIQAYAKVSVSLYDVLGADSVEMICNHSELSVIFLSANHISTLLNLSHRLKFLKIIISLDELSEQALRLATKWAKQCNVEFFTLAQLEALGEVNPRKMTIPTPDQLYTICYTSGTTGYPKGALLTHGNLSVTVSTALGDLSLAFPGRHLSYLPLAHVYGRAFDLTMMANGIAIGYFTGDPLRLLEDAQILQPTIIATVPRILQRLYVSAYSAGDIPGLKAGLMVSIGYIFRKAVTDKLFNLRSTGELKHPLWDRLVFKKIQLVLGGKVSTMTCGSAPVAADCIDFIKIAFACNFYEENSCESNITLTGDVCGSGTVGPPQPSCEIKLVDVPSMGYTSDDKPHPRGELCVRGDTIMKGYYKDPEATAKNLDTDGWLHTGDVAEIDSCGRFKIIDRLRSIIKLSQGEYVALDNIQNIYSALPSISQIFVHGDTSKNHLVAVVVLEREYLANLVSKILGVSINFKDEVETAKLANEQRVKKFILEQLMKHANASGLKGVQVIRNIYITTTVFSVENGALTPTFKIKRREAFGMYQEQIEELYKEGAINSTATL</sequence>
<gene>
    <name evidence="4" type="ORF">Clacol_007586</name>
</gene>
<evidence type="ECO:0000256" key="2">
    <source>
        <dbReference type="ARBA" id="ARBA00022840"/>
    </source>
</evidence>
<name>A0AAV5AFB3_9AGAM</name>
<dbReference type="Proteomes" id="UP001050691">
    <property type="component" value="Unassembled WGS sequence"/>
</dbReference>
<evidence type="ECO:0000313" key="4">
    <source>
        <dbReference type="EMBL" id="GJJ13334.1"/>
    </source>
</evidence>
<dbReference type="InterPro" id="IPR020845">
    <property type="entry name" value="AMP-binding_CS"/>
</dbReference>
<evidence type="ECO:0000313" key="5">
    <source>
        <dbReference type="Proteomes" id="UP001050691"/>
    </source>
</evidence>
<evidence type="ECO:0000259" key="3">
    <source>
        <dbReference type="Pfam" id="PF00501"/>
    </source>
</evidence>
<proteinExistence type="predicted"/>
<dbReference type="InterPro" id="IPR042099">
    <property type="entry name" value="ANL_N_sf"/>
</dbReference>
<accession>A0AAV5AFB3</accession>
<feature type="domain" description="AMP-dependent synthetase/ligase" evidence="3">
    <location>
        <begin position="54"/>
        <end position="494"/>
    </location>
</feature>
<dbReference type="PANTHER" id="PTHR43272:SF33">
    <property type="entry name" value="AMP-BINDING DOMAIN-CONTAINING PROTEIN-RELATED"/>
    <property type="match status" value="1"/>
</dbReference>
<dbReference type="InterPro" id="IPR000873">
    <property type="entry name" value="AMP-dep_synth/lig_dom"/>
</dbReference>
<keyword evidence="2" id="KW-0067">ATP-binding</keyword>
<dbReference type="GO" id="GO:0005524">
    <property type="term" value="F:ATP binding"/>
    <property type="evidence" value="ECO:0007669"/>
    <property type="project" value="UniProtKB-KW"/>
</dbReference>
<comment type="caution">
    <text evidence="4">The sequence shown here is derived from an EMBL/GenBank/DDBJ whole genome shotgun (WGS) entry which is preliminary data.</text>
</comment>
<dbReference type="GO" id="GO:0004467">
    <property type="term" value="F:long-chain fatty acid-CoA ligase activity"/>
    <property type="evidence" value="ECO:0007669"/>
    <property type="project" value="TreeGrafter"/>
</dbReference>
<dbReference type="GO" id="GO:0016020">
    <property type="term" value="C:membrane"/>
    <property type="evidence" value="ECO:0007669"/>
    <property type="project" value="TreeGrafter"/>
</dbReference>
<dbReference type="AlphaFoldDB" id="A0AAV5AFB3"/>
<organism evidence="4 5">
    <name type="scientific">Clathrus columnatus</name>
    <dbReference type="NCBI Taxonomy" id="1419009"/>
    <lineage>
        <taxon>Eukaryota</taxon>
        <taxon>Fungi</taxon>
        <taxon>Dikarya</taxon>
        <taxon>Basidiomycota</taxon>
        <taxon>Agaricomycotina</taxon>
        <taxon>Agaricomycetes</taxon>
        <taxon>Phallomycetidae</taxon>
        <taxon>Phallales</taxon>
        <taxon>Clathraceae</taxon>
        <taxon>Clathrus</taxon>
    </lineage>
</organism>
<protein>
    <recommendedName>
        <fullName evidence="3">AMP-dependent synthetase/ligase domain-containing protein</fullName>
    </recommendedName>
</protein>
<dbReference type="EMBL" id="BPWL01000008">
    <property type="protein sequence ID" value="GJJ13334.1"/>
    <property type="molecule type" value="Genomic_DNA"/>
</dbReference>
<dbReference type="GO" id="GO:0005783">
    <property type="term" value="C:endoplasmic reticulum"/>
    <property type="evidence" value="ECO:0007669"/>
    <property type="project" value="TreeGrafter"/>
</dbReference>
<dbReference type="Gene3D" id="3.40.50.12780">
    <property type="entry name" value="N-terminal domain of ligase-like"/>
    <property type="match status" value="1"/>
</dbReference>
<dbReference type="PROSITE" id="PS00455">
    <property type="entry name" value="AMP_BINDING"/>
    <property type="match status" value="1"/>
</dbReference>
<keyword evidence="5" id="KW-1185">Reference proteome</keyword>
<dbReference type="Pfam" id="PF00501">
    <property type="entry name" value="AMP-binding"/>
    <property type="match status" value="1"/>
</dbReference>
<reference evidence="4" key="1">
    <citation type="submission" date="2021-10" db="EMBL/GenBank/DDBJ databases">
        <title>De novo Genome Assembly of Clathrus columnatus (Basidiomycota, Fungi) Using Illumina and Nanopore Sequence Data.</title>
        <authorList>
            <person name="Ogiso-Tanaka E."/>
            <person name="Itagaki H."/>
            <person name="Hosoya T."/>
            <person name="Hosaka K."/>
        </authorList>
    </citation>
    <scope>NUCLEOTIDE SEQUENCE</scope>
    <source>
        <strain evidence="4">MO-923</strain>
    </source>
</reference>
<dbReference type="PANTHER" id="PTHR43272">
    <property type="entry name" value="LONG-CHAIN-FATTY-ACID--COA LIGASE"/>
    <property type="match status" value="1"/>
</dbReference>
<evidence type="ECO:0000256" key="1">
    <source>
        <dbReference type="ARBA" id="ARBA00022741"/>
    </source>
</evidence>
<dbReference type="SUPFAM" id="SSF56801">
    <property type="entry name" value="Acetyl-CoA synthetase-like"/>
    <property type="match status" value="1"/>
</dbReference>